<dbReference type="InterPro" id="IPR020846">
    <property type="entry name" value="MFS_dom"/>
</dbReference>
<dbReference type="OrthoDB" id="5215911at2759"/>
<feature type="transmembrane region" description="Helical" evidence="5">
    <location>
        <begin position="57"/>
        <end position="80"/>
    </location>
</feature>
<gene>
    <name evidence="7" type="ORF">I302_01372</name>
</gene>
<accession>A0A1B9GFQ7</accession>
<dbReference type="STRING" id="1296100.A0A1B9GFQ7"/>
<evidence type="ECO:0000256" key="5">
    <source>
        <dbReference type="SAM" id="Phobius"/>
    </source>
</evidence>
<evidence type="ECO:0000259" key="6">
    <source>
        <dbReference type="PROSITE" id="PS50850"/>
    </source>
</evidence>
<dbReference type="PROSITE" id="PS50850">
    <property type="entry name" value="MFS"/>
    <property type="match status" value="1"/>
</dbReference>
<reference evidence="7" key="2">
    <citation type="submission" date="2014-01" db="EMBL/GenBank/DDBJ databases">
        <title>Evolution of pathogenesis and genome organization in the Tremellales.</title>
        <authorList>
            <person name="Cuomo C."/>
            <person name="Litvintseva A."/>
            <person name="Heitman J."/>
            <person name="Chen Y."/>
            <person name="Sun S."/>
            <person name="Springer D."/>
            <person name="Dromer F."/>
            <person name="Young S."/>
            <person name="Zeng Q."/>
            <person name="Chapman S."/>
            <person name="Gujja S."/>
            <person name="Saif S."/>
            <person name="Birren B."/>
        </authorList>
    </citation>
    <scope>NUCLEOTIDE SEQUENCE</scope>
    <source>
        <strain evidence="7">CBS 10118</strain>
    </source>
</reference>
<dbReference type="GO" id="GO:0022857">
    <property type="term" value="F:transmembrane transporter activity"/>
    <property type="evidence" value="ECO:0007669"/>
    <property type="project" value="InterPro"/>
</dbReference>
<feature type="transmembrane region" description="Helical" evidence="5">
    <location>
        <begin position="364"/>
        <end position="388"/>
    </location>
</feature>
<keyword evidence="4 5" id="KW-0472">Membrane</keyword>
<dbReference type="AlphaFoldDB" id="A0A1B9GFQ7"/>
<evidence type="ECO:0000256" key="3">
    <source>
        <dbReference type="ARBA" id="ARBA00022989"/>
    </source>
</evidence>
<feature type="transmembrane region" description="Helical" evidence="5">
    <location>
        <begin position="214"/>
        <end position="234"/>
    </location>
</feature>
<dbReference type="InterPro" id="IPR011701">
    <property type="entry name" value="MFS"/>
</dbReference>
<comment type="subcellular location">
    <subcellularLocation>
        <location evidence="1">Membrane</location>
        <topology evidence="1">Multi-pass membrane protein</topology>
    </subcellularLocation>
</comment>
<feature type="transmembrane region" description="Helical" evidence="5">
    <location>
        <begin position="434"/>
        <end position="460"/>
    </location>
</feature>
<protein>
    <recommendedName>
        <fullName evidence="6">Major facilitator superfamily (MFS) profile domain-containing protein</fullName>
    </recommendedName>
</protein>
<feature type="transmembrane region" description="Helical" evidence="5">
    <location>
        <begin position="472"/>
        <end position="491"/>
    </location>
</feature>
<dbReference type="Pfam" id="PF07690">
    <property type="entry name" value="MFS_1"/>
    <property type="match status" value="1"/>
</dbReference>
<dbReference type="GO" id="GO:0005886">
    <property type="term" value="C:plasma membrane"/>
    <property type="evidence" value="ECO:0007669"/>
    <property type="project" value="TreeGrafter"/>
</dbReference>
<dbReference type="SUPFAM" id="SSF103473">
    <property type="entry name" value="MFS general substrate transporter"/>
    <property type="match status" value="1"/>
</dbReference>
<feature type="transmembrane region" description="Helical" evidence="5">
    <location>
        <begin position="503"/>
        <end position="522"/>
    </location>
</feature>
<feature type="transmembrane region" description="Helical" evidence="5">
    <location>
        <begin position="409"/>
        <end position="428"/>
    </location>
</feature>
<dbReference type="PANTHER" id="PTHR23502">
    <property type="entry name" value="MAJOR FACILITATOR SUPERFAMILY"/>
    <property type="match status" value="1"/>
</dbReference>
<dbReference type="PANTHER" id="PTHR23502:SF30">
    <property type="entry name" value="TRANSPORTER, PUTATIVE (AFU_ORTHOLOGUE AFUA_8G04702)-RELATED"/>
    <property type="match status" value="1"/>
</dbReference>
<dbReference type="InterPro" id="IPR036259">
    <property type="entry name" value="MFS_trans_sf"/>
</dbReference>
<keyword evidence="3 5" id="KW-1133">Transmembrane helix</keyword>
<dbReference type="EMBL" id="KI894018">
    <property type="protein sequence ID" value="OCF29859.1"/>
    <property type="molecule type" value="Genomic_DNA"/>
</dbReference>
<organism evidence="7">
    <name type="scientific">Kwoniella bestiolae CBS 10118</name>
    <dbReference type="NCBI Taxonomy" id="1296100"/>
    <lineage>
        <taxon>Eukaryota</taxon>
        <taxon>Fungi</taxon>
        <taxon>Dikarya</taxon>
        <taxon>Basidiomycota</taxon>
        <taxon>Agaricomycotina</taxon>
        <taxon>Tremellomycetes</taxon>
        <taxon>Tremellales</taxon>
        <taxon>Cryptococcaceae</taxon>
        <taxon>Kwoniella</taxon>
    </lineage>
</organism>
<feature type="domain" description="Major facilitator superfamily (MFS) profile" evidence="6">
    <location>
        <begin position="58"/>
        <end position="526"/>
    </location>
</feature>
<evidence type="ECO:0000313" key="7">
    <source>
        <dbReference type="EMBL" id="OCF29859.1"/>
    </source>
</evidence>
<evidence type="ECO:0000256" key="2">
    <source>
        <dbReference type="ARBA" id="ARBA00022692"/>
    </source>
</evidence>
<feature type="transmembrane region" description="Helical" evidence="5">
    <location>
        <begin position="126"/>
        <end position="143"/>
    </location>
</feature>
<keyword evidence="2 5" id="KW-0812">Transmembrane</keyword>
<dbReference type="VEuPathDB" id="FungiDB:I302_01372"/>
<evidence type="ECO:0000256" key="4">
    <source>
        <dbReference type="ARBA" id="ARBA00023136"/>
    </source>
</evidence>
<sequence length="547" mass="60443">MDYSRELPIPGSVVLVDKDGHQAQHAEGRHNTDVVLSPKPSNDVNDPLRWSWKRKQLAHWMLVVYVMTNGIALCSLYSVLSPISEATGISLGTLNAGTGYSDFASVLGYGGLITQPLAMMFGKRPMYLISQLGTVAVVIWMAFIKSESEWLANKVIQGLFASPIEMLVEVSIADIFYAHERGFYVGIYGMTLFGSNFLAPIWAGFVNDALGYKWVFYISAIQCAIGTVIMFFLMEETNYNRGTSELVEEHDGSAASDAERSAALADKRNSEKDIPSVQVRQASPESASSLIGTPYSYVRRLRMFDQIYCSAEMGWTMVWRPIVLLRFPVILWSGFLYGSALVWYNVLNATASILFTDLYNFSASAVGLVYFGPLVGSAVAALWSGWVGDRFTMWMTRRQNGVREPEYRLWLLVLNAIICPVGLILWGVGAAKNVHWMGLIFGGGMVAFTSASGGATAINYAIDSYKDLSSEVILAVVLVRNSMGFAIGYGITPWLDGMGYQNTFITAAMVGLAAYISFLPIVKWGKSWRKASRELYWRYVEAGVIGH</sequence>
<feature type="transmembrane region" description="Helical" evidence="5">
    <location>
        <begin position="323"/>
        <end position="344"/>
    </location>
</feature>
<reference evidence="7" key="1">
    <citation type="submission" date="2013-07" db="EMBL/GenBank/DDBJ databases">
        <title>The Genome Sequence of Cryptococcus bestiolae CBS10118.</title>
        <authorList>
            <consortium name="The Broad Institute Genome Sequencing Platform"/>
            <person name="Cuomo C."/>
            <person name="Litvintseva A."/>
            <person name="Chen Y."/>
            <person name="Heitman J."/>
            <person name="Sun S."/>
            <person name="Springer D."/>
            <person name="Dromer F."/>
            <person name="Young S.K."/>
            <person name="Zeng Q."/>
            <person name="Gargeya S."/>
            <person name="Fitzgerald M."/>
            <person name="Abouelleil A."/>
            <person name="Alvarado L."/>
            <person name="Berlin A.M."/>
            <person name="Chapman S.B."/>
            <person name="Dewar J."/>
            <person name="Goldberg J."/>
            <person name="Griggs A."/>
            <person name="Gujja S."/>
            <person name="Hansen M."/>
            <person name="Howarth C."/>
            <person name="Imamovic A."/>
            <person name="Larimer J."/>
            <person name="McCowan C."/>
            <person name="Murphy C."/>
            <person name="Pearson M."/>
            <person name="Priest M."/>
            <person name="Roberts A."/>
            <person name="Saif S."/>
            <person name="Shea T."/>
            <person name="Sykes S."/>
            <person name="Wortman J."/>
            <person name="Nusbaum C."/>
            <person name="Birren B."/>
        </authorList>
    </citation>
    <scope>NUCLEOTIDE SEQUENCE [LARGE SCALE GENOMIC DNA]</scope>
    <source>
        <strain evidence="7">CBS 10118</strain>
    </source>
</reference>
<proteinExistence type="predicted"/>
<name>A0A1B9GFQ7_9TREE</name>
<dbReference type="Gene3D" id="1.20.1250.20">
    <property type="entry name" value="MFS general substrate transporter like domains"/>
    <property type="match status" value="1"/>
</dbReference>
<feature type="transmembrane region" description="Helical" evidence="5">
    <location>
        <begin position="183"/>
        <end position="202"/>
    </location>
</feature>
<evidence type="ECO:0000256" key="1">
    <source>
        <dbReference type="ARBA" id="ARBA00004141"/>
    </source>
</evidence>